<dbReference type="PANTHER" id="PTHR43280">
    <property type="entry name" value="ARAC-FAMILY TRANSCRIPTIONAL REGULATOR"/>
    <property type="match status" value="1"/>
</dbReference>
<evidence type="ECO:0000256" key="1">
    <source>
        <dbReference type="ARBA" id="ARBA00023015"/>
    </source>
</evidence>
<dbReference type="SUPFAM" id="SSF46689">
    <property type="entry name" value="Homeodomain-like"/>
    <property type="match status" value="1"/>
</dbReference>
<dbReference type="InterPro" id="IPR018060">
    <property type="entry name" value="HTH_AraC"/>
</dbReference>
<reference evidence="7" key="1">
    <citation type="submission" date="2020-10" db="EMBL/GenBank/DDBJ databases">
        <authorList>
            <person name="Gilroy R."/>
        </authorList>
    </citation>
    <scope>NUCLEOTIDE SEQUENCE</scope>
    <source>
        <strain evidence="7">ChiHecec2B26-709</strain>
    </source>
</reference>
<dbReference type="Proteomes" id="UP000886881">
    <property type="component" value="Unassembled WGS sequence"/>
</dbReference>
<evidence type="ECO:0000256" key="3">
    <source>
        <dbReference type="ARBA" id="ARBA00023163"/>
    </source>
</evidence>
<dbReference type="InterPro" id="IPR013783">
    <property type="entry name" value="Ig-like_fold"/>
</dbReference>
<dbReference type="InterPro" id="IPR011047">
    <property type="entry name" value="Quinoprotein_ADH-like_sf"/>
</dbReference>
<dbReference type="PRINTS" id="PR00032">
    <property type="entry name" value="HTHARAC"/>
</dbReference>
<dbReference type="PROSITE" id="PS01124">
    <property type="entry name" value="HTH_ARAC_FAMILY_2"/>
    <property type="match status" value="1"/>
</dbReference>
<dbReference type="Gene3D" id="1.10.10.60">
    <property type="entry name" value="Homeodomain-like"/>
    <property type="match status" value="1"/>
</dbReference>
<evidence type="ECO:0000256" key="4">
    <source>
        <dbReference type="SAM" id="MobiDB-lite"/>
    </source>
</evidence>
<reference evidence="7" key="2">
    <citation type="journal article" date="2021" name="PeerJ">
        <title>Extensive microbial diversity within the chicken gut microbiome revealed by metagenomics and culture.</title>
        <authorList>
            <person name="Gilroy R."/>
            <person name="Ravi A."/>
            <person name="Getino M."/>
            <person name="Pursley I."/>
            <person name="Horton D.L."/>
            <person name="Alikhan N.F."/>
            <person name="Baker D."/>
            <person name="Gharbi K."/>
            <person name="Hall N."/>
            <person name="Watson M."/>
            <person name="Adriaenssens E.M."/>
            <person name="Foster-Nyarko E."/>
            <person name="Jarju S."/>
            <person name="Secka A."/>
            <person name="Antonio M."/>
            <person name="Oren A."/>
            <person name="Chaudhuri R.R."/>
            <person name="La Ragione R."/>
            <person name="Hildebrand F."/>
            <person name="Pallen M.J."/>
        </authorList>
    </citation>
    <scope>NUCLEOTIDE SEQUENCE</scope>
    <source>
        <strain evidence="7">ChiHecec2B26-709</strain>
    </source>
</reference>
<proteinExistence type="predicted"/>
<dbReference type="GO" id="GO:0003700">
    <property type="term" value="F:DNA-binding transcription factor activity"/>
    <property type="evidence" value="ECO:0007669"/>
    <property type="project" value="InterPro"/>
</dbReference>
<keyword evidence="1" id="KW-0805">Transcription regulation</keyword>
<dbReference type="AlphaFoldDB" id="A0A9D1GNS2"/>
<comment type="caution">
    <text evidence="7">The sequence shown here is derived from an EMBL/GenBank/DDBJ whole genome shotgun (WGS) entry which is preliminary data.</text>
</comment>
<feature type="signal peptide" evidence="5">
    <location>
        <begin position="1"/>
        <end position="19"/>
    </location>
</feature>
<organism evidence="7 8">
    <name type="scientific">Candidatus Cryptobacteroides merdipullorum</name>
    <dbReference type="NCBI Taxonomy" id="2840771"/>
    <lineage>
        <taxon>Bacteria</taxon>
        <taxon>Pseudomonadati</taxon>
        <taxon>Bacteroidota</taxon>
        <taxon>Bacteroidia</taxon>
        <taxon>Bacteroidales</taxon>
        <taxon>Candidatus Cryptobacteroides</taxon>
    </lineage>
</organism>
<keyword evidence="3" id="KW-0804">Transcription</keyword>
<name>A0A9D1GNS2_9BACT</name>
<feature type="compositionally biased region" description="Basic and acidic residues" evidence="4">
    <location>
        <begin position="929"/>
        <end position="938"/>
    </location>
</feature>
<feature type="chain" id="PRO_5039675386" evidence="5">
    <location>
        <begin position="20"/>
        <end position="951"/>
    </location>
</feature>
<sequence length="951" mass="105629">MIRAALLINIFILSAASAAALPSYTFTRYLERNGIPTTTVEKIIQDDNGYLWLASWSGLYRFDGMEFVNYRTGPAETRISPAQGRLADIQSDSYGRLWLLTHNNALYRFDPENGETVRPTSTPILSLFRLSGTDFRFVTDNGAIFRSEYDRNGSGCSLTECMRIPQNETVVHIFADKEGNAWTLTDKSIWRNGEKLAALPGLCWRENQDGIYFGSSGGRILKFDGGILTVFNSKLQGDIGLLTEVPGGKELLAASAEEGLFCIGELGDTTAVKCEGWTGSGSLHLQTDKFGNIWIYSEKGSLQWYDKDAKELVPFYNASLQSAWSAETYLNSMLVDNQGNLWISGSWGGLERASPNSGEFKLKIFDSSPEAEPQSNNVRAVCQGNDGIIYAATRDGKVHLLGEELHEIAVWPSFGQVYSIAATDDGRIWLGSKGGGIVENTAGSPAYRPRRYRRSDSYYAPNGDLIYDLNADGGDRLWISSFDGSLSYIDLGDSRRRFISKKNLISFPTEQLNMTRFSCFGPDGRLYSCGNLGVFVCDEPDGRPEDMKFKRFTRVRDYDIQHLLFTRDGRLWASSSGNGFISFDTTDSESAVKIYNSSSGLMSNFVLSAVQDKSGNIWIASNGGLNKFNPETGSIIGYSYPRMGLDMRFNEGSPLLAEDGDIYFNTTRGLMHFDPDEVSNSSYVPRIVVQSLSIPGKRNAPDADGTVRMLAMDMLNIRFSAIDLTAPERVLYYYMLEGRDEGWHSLGTNPRIRLENLKPGAYTLRLRSTNADGLAVDNEKAIRIRVGRSPVQYILLAILLAGALVSAATARKPVTITATSQETSESEESRFRREFTEFLNGHIDDGDLDIAAMASAMNMSRSAMFEKCRDIIGMSPLEYLRGLRFRKATEMLNSDEYSIASIAYATGFNDAHYFSKAFKKKFGMTPSEYRRTRTKDATSSKNPPASEKSSQ</sequence>
<protein>
    <submittedName>
        <fullName evidence="7">Helix-turn-helix domain-containing protein</fullName>
    </submittedName>
</protein>
<dbReference type="Pfam" id="PF07495">
    <property type="entry name" value="Y_Y_Y"/>
    <property type="match status" value="1"/>
</dbReference>
<dbReference type="InterPro" id="IPR009057">
    <property type="entry name" value="Homeodomain-like_sf"/>
</dbReference>
<evidence type="ECO:0000259" key="6">
    <source>
        <dbReference type="PROSITE" id="PS01124"/>
    </source>
</evidence>
<dbReference type="GO" id="GO:0043565">
    <property type="term" value="F:sequence-specific DNA binding"/>
    <property type="evidence" value="ECO:0007669"/>
    <property type="project" value="InterPro"/>
</dbReference>
<dbReference type="Pfam" id="PF12833">
    <property type="entry name" value="HTH_18"/>
    <property type="match status" value="1"/>
</dbReference>
<dbReference type="EMBL" id="DVLC01000112">
    <property type="protein sequence ID" value="HIT47383.1"/>
    <property type="molecule type" value="Genomic_DNA"/>
</dbReference>
<gene>
    <name evidence="7" type="ORF">IAC35_05960</name>
</gene>
<dbReference type="SUPFAM" id="SSF50998">
    <property type="entry name" value="Quinoprotein alcohol dehydrogenase-like"/>
    <property type="match status" value="1"/>
</dbReference>
<dbReference type="Pfam" id="PF07494">
    <property type="entry name" value="Reg_prop"/>
    <property type="match status" value="1"/>
</dbReference>
<feature type="compositionally biased region" description="Polar residues" evidence="4">
    <location>
        <begin position="939"/>
        <end position="951"/>
    </location>
</feature>
<keyword evidence="2" id="KW-0238">DNA-binding</keyword>
<evidence type="ECO:0000256" key="2">
    <source>
        <dbReference type="ARBA" id="ARBA00023125"/>
    </source>
</evidence>
<dbReference type="SMART" id="SM00342">
    <property type="entry name" value="HTH_ARAC"/>
    <property type="match status" value="1"/>
</dbReference>
<evidence type="ECO:0000313" key="7">
    <source>
        <dbReference type="EMBL" id="HIT47383.1"/>
    </source>
</evidence>
<dbReference type="InterPro" id="IPR020449">
    <property type="entry name" value="Tscrpt_reg_AraC-type_HTH"/>
</dbReference>
<evidence type="ECO:0000256" key="5">
    <source>
        <dbReference type="SAM" id="SignalP"/>
    </source>
</evidence>
<accession>A0A9D1GNS2</accession>
<keyword evidence="5" id="KW-0732">Signal</keyword>
<dbReference type="Gene3D" id="2.130.10.10">
    <property type="entry name" value="YVTN repeat-like/Quinoprotein amine dehydrogenase"/>
    <property type="match status" value="3"/>
</dbReference>
<evidence type="ECO:0000313" key="8">
    <source>
        <dbReference type="Proteomes" id="UP000886881"/>
    </source>
</evidence>
<dbReference type="Gene3D" id="2.60.40.10">
    <property type="entry name" value="Immunoglobulins"/>
    <property type="match status" value="1"/>
</dbReference>
<feature type="domain" description="HTH araC/xylS-type" evidence="6">
    <location>
        <begin position="833"/>
        <end position="932"/>
    </location>
</feature>
<dbReference type="InterPro" id="IPR011110">
    <property type="entry name" value="Reg_prop"/>
</dbReference>
<dbReference type="InterPro" id="IPR011123">
    <property type="entry name" value="Y_Y_Y"/>
</dbReference>
<feature type="region of interest" description="Disordered" evidence="4">
    <location>
        <begin position="929"/>
        <end position="951"/>
    </location>
</feature>
<dbReference type="PANTHER" id="PTHR43280:SF2">
    <property type="entry name" value="HTH-TYPE TRANSCRIPTIONAL REGULATOR EXSA"/>
    <property type="match status" value="1"/>
</dbReference>
<dbReference type="InterPro" id="IPR015943">
    <property type="entry name" value="WD40/YVTN_repeat-like_dom_sf"/>
</dbReference>